<keyword evidence="6" id="KW-1185">Reference proteome</keyword>
<keyword evidence="3 4" id="KW-0067">ATP-binding</keyword>
<dbReference type="EMBL" id="JBELOE010000284">
    <property type="protein sequence ID" value="MER2494199.1"/>
    <property type="molecule type" value="Genomic_DNA"/>
</dbReference>
<dbReference type="PIRSF" id="PIRSF006806">
    <property type="entry name" value="FTHF_cligase"/>
    <property type="match status" value="1"/>
</dbReference>
<reference evidence="5 6" key="1">
    <citation type="submission" date="2024-06" db="EMBL/GenBank/DDBJ databases">
        <authorList>
            <person name="Chen R.Y."/>
        </authorList>
    </citation>
    <scope>NUCLEOTIDE SEQUENCE [LARGE SCALE GENOMIC DNA]</scope>
    <source>
        <strain evidence="5 6">D2</strain>
    </source>
</reference>
<dbReference type="SUPFAM" id="SSF100950">
    <property type="entry name" value="NagB/RpiA/CoA transferase-like"/>
    <property type="match status" value="1"/>
</dbReference>
<sequence>MNLTRVELRKHIRKMRRALSTEQQLTASHQIALQVKQLGLMNARCKIAAFIANDGEISPQDIIKDAWQLDASVYLPVLHPFAENHLAFFSFQENSKMRINKYNIPEPYISCPTICPVNELDLVFVPLVAFDKQGNRMGMGGGYYDRTFAQVKNSKTRLIGLAHDCQCVEKLPVESWDVPLDMLITPSQIYSFN</sequence>
<evidence type="ECO:0000256" key="1">
    <source>
        <dbReference type="ARBA" id="ARBA00010638"/>
    </source>
</evidence>
<name>A0ABV1RMM4_9ALTE</name>
<evidence type="ECO:0000256" key="2">
    <source>
        <dbReference type="ARBA" id="ARBA00022741"/>
    </source>
</evidence>
<comment type="cofactor">
    <cofactor evidence="4">
        <name>Mg(2+)</name>
        <dbReference type="ChEBI" id="CHEBI:18420"/>
    </cofactor>
</comment>
<keyword evidence="4" id="KW-0479">Metal-binding</keyword>
<dbReference type="NCBIfam" id="TIGR02727">
    <property type="entry name" value="MTHFS_bact"/>
    <property type="match status" value="1"/>
</dbReference>
<organism evidence="5 6">
    <name type="scientific">Catenovulum sediminis</name>
    <dbReference type="NCBI Taxonomy" id="1740262"/>
    <lineage>
        <taxon>Bacteria</taxon>
        <taxon>Pseudomonadati</taxon>
        <taxon>Pseudomonadota</taxon>
        <taxon>Gammaproteobacteria</taxon>
        <taxon>Alteromonadales</taxon>
        <taxon>Alteromonadaceae</taxon>
        <taxon>Catenovulum</taxon>
    </lineage>
</organism>
<gene>
    <name evidence="5" type="ORF">ABS311_20195</name>
</gene>
<evidence type="ECO:0000313" key="6">
    <source>
        <dbReference type="Proteomes" id="UP001467690"/>
    </source>
</evidence>
<dbReference type="Pfam" id="PF01812">
    <property type="entry name" value="5-FTHF_cyc-lig"/>
    <property type="match status" value="1"/>
</dbReference>
<keyword evidence="5" id="KW-0436">Ligase</keyword>
<protein>
    <recommendedName>
        <fullName evidence="4">5-formyltetrahydrofolate cyclo-ligase</fullName>
        <ecNumber evidence="4">6.3.3.2</ecNumber>
    </recommendedName>
</protein>
<dbReference type="PANTHER" id="PTHR23407">
    <property type="entry name" value="ATPASE INHIBITOR/5-FORMYLTETRAHYDROFOLATE CYCLO-LIGASE"/>
    <property type="match status" value="1"/>
</dbReference>
<dbReference type="EC" id="6.3.3.2" evidence="4"/>
<comment type="caution">
    <text evidence="5">The sequence shown here is derived from an EMBL/GenBank/DDBJ whole genome shotgun (WGS) entry which is preliminary data.</text>
</comment>
<dbReference type="PANTHER" id="PTHR23407:SF1">
    <property type="entry name" value="5-FORMYLTETRAHYDROFOLATE CYCLO-LIGASE"/>
    <property type="match status" value="1"/>
</dbReference>
<proteinExistence type="inferred from homology"/>
<evidence type="ECO:0000313" key="5">
    <source>
        <dbReference type="EMBL" id="MER2494199.1"/>
    </source>
</evidence>
<accession>A0ABV1RMM4</accession>
<dbReference type="RefSeq" id="WP_143871333.1">
    <property type="nucleotide sequence ID" value="NZ_CP041660.1"/>
</dbReference>
<dbReference type="InterPro" id="IPR002698">
    <property type="entry name" value="FTHF_cligase"/>
</dbReference>
<dbReference type="GO" id="GO:0030272">
    <property type="term" value="F:5-formyltetrahydrofolate cyclo-ligase activity"/>
    <property type="evidence" value="ECO:0007669"/>
    <property type="project" value="UniProtKB-EC"/>
</dbReference>
<comment type="catalytic activity">
    <reaction evidence="4">
        <text>(6S)-5-formyl-5,6,7,8-tetrahydrofolate + ATP = (6R)-5,10-methenyltetrahydrofolate + ADP + phosphate</text>
        <dbReference type="Rhea" id="RHEA:10488"/>
        <dbReference type="ChEBI" id="CHEBI:30616"/>
        <dbReference type="ChEBI" id="CHEBI:43474"/>
        <dbReference type="ChEBI" id="CHEBI:57455"/>
        <dbReference type="ChEBI" id="CHEBI:57457"/>
        <dbReference type="ChEBI" id="CHEBI:456216"/>
        <dbReference type="EC" id="6.3.3.2"/>
    </reaction>
</comment>
<dbReference type="Gene3D" id="3.40.50.10420">
    <property type="entry name" value="NagB/RpiA/CoA transferase-like"/>
    <property type="match status" value="1"/>
</dbReference>
<dbReference type="InterPro" id="IPR024185">
    <property type="entry name" value="FTHF_cligase-like_sf"/>
</dbReference>
<evidence type="ECO:0000256" key="4">
    <source>
        <dbReference type="RuleBase" id="RU361279"/>
    </source>
</evidence>
<dbReference type="Proteomes" id="UP001467690">
    <property type="component" value="Unassembled WGS sequence"/>
</dbReference>
<evidence type="ECO:0000256" key="3">
    <source>
        <dbReference type="ARBA" id="ARBA00022840"/>
    </source>
</evidence>
<keyword evidence="4" id="KW-0460">Magnesium</keyword>
<dbReference type="InterPro" id="IPR037171">
    <property type="entry name" value="NagB/RpiA_transferase-like"/>
</dbReference>
<keyword evidence="2 4" id="KW-0547">Nucleotide-binding</keyword>
<comment type="similarity">
    <text evidence="1 4">Belongs to the 5-formyltetrahydrofolate cyclo-ligase family.</text>
</comment>